<sequence>MDCDLQGPEITPLPQSTQFDITEISRYIARVLEQLNKQDAYGLFAGVRVNGGQVVPILIFEIPK</sequence>
<keyword evidence="2" id="KW-1185">Reference proteome</keyword>
<dbReference type="AlphaFoldDB" id="A0A3N4JLB1"/>
<evidence type="ECO:0000313" key="1">
    <source>
        <dbReference type="EMBL" id="RPA98976.1"/>
    </source>
</evidence>
<dbReference type="EMBL" id="ML120391">
    <property type="protein sequence ID" value="RPA98976.1"/>
    <property type="molecule type" value="Genomic_DNA"/>
</dbReference>
<reference evidence="1 2" key="1">
    <citation type="journal article" date="2018" name="Nat. Ecol. Evol.">
        <title>Pezizomycetes genomes reveal the molecular basis of ectomycorrhizal truffle lifestyle.</title>
        <authorList>
            <person name="Murat C."/>
            <person name="Payen T."/>
            <person name="Noel B."/>
            <person name="Kuo A."/>
            <person name="Morin E."/>
            <person name="Chen J."/>
            <person name="Kohler A."/>
            <person name="Krizsan K."/>
            <person name="Balestrini R."/>
            <person name="Da Silva C."/>
            <person name="Montanini B."/>
            <person name="Hainaut M."/>
            <person name="Levati E."/>
            <person name="Barry K.W."/>
            <person name="Belfiori B."/>
            <person name="Cichocki N."/>
            <person name="Clum A."/>
            <person name="Dockter R.B."/>
            <person name="Fauchery L."/>
            <person name="Guy J."/>
            <person name="Iotti M."/>
            <person name="Le Tacon F."/>
            <person name="Lindquist E.A."/>
            <person name="Lipzen A."/>
            <person name="Malagnac F."/>
            <person name="Mello A."/>
            <person name="Molinier V."/>
            <person name="Miyauchi S."/>
            <person name="Poulain J."/>
            <person name="Riccioni C."/>
            <person name="Rubini A."/>
            <person name="Sitrit Y."/>
            <person name="Splivallo R."/>
            <person name="Traeger S."/>
            <person name="Wang M."/>
            <person name="Zifcakova L."/>
            <person name="Wipf D."/>
            <person name="Zambonelli A."/>
            <person name="Paolocci F."/>
            <person name="Nowrousian M."/>
            <person name="Ottonello S."/>
            <person name="Baldrian P."/>
            <person name="Spatafora J.W."/>
            <person name="Henrissat B."/>
            <person name="Nagy L.G."/>
            <person name="Aury J.M."/>
            <person name="Wincker P."/>
            <person name="Grigoriev I.V."/>
            <person name="Bonfante P."/>
            <person name="Martin F.M."/>
        </authorList>
    </citation>
    <scope>NUCLEOTIDE SEQUENCE [LARGE SCALE GENOMIC DNA]</scope>
    <source>
        <strain evidence="1 2">120613-1</strain>
    </source>
</reference>
<dbReference type="STRING" id="1336337.A0A3N4JLB1"/>
<dbReference type="Proteomes" id="UP000276215">
    <property type="component" value="Unassembled WGS sequence"/>
</dbReference>
<organism evidence="1 2">
    <name type="scientific">Choiromyces venosus 120613-1</name>
    <dbReference type="NCBI Taxonomy" id="1336337"/>
    <lineage>
        <taxon>Eukaryota</taxon>
        <taxon>Fungi</taxon>
        <taxon>Dikarya</taxon>
        <taxon>Ascomycota</taxon>
        <taxon>Pezizomycotina</taxon>
        <taxon>Pezizomycetes</taxon>
        <taxon>Pezizales</taxon>
        <taxon>Tuberaceae</taxon>
        <taxon>Choiromyces</taxon>
    </lineage>
</organism>
<evidence type="ECO:0000313" key="2">
    <source>
        <dbReference type="Proteomes" id="UP000276215"/>
    </source>
</evidence>
<protein>
    <submittedName>
        <fullName evidence="1">Uncharacterized protein</fullName>
    </submittedName>
</protein>
<gene>
    <name evidence="1" type="ORF">L873DRAFT_1807380</name>
</gene>
<accession>A0A3N4JLB1</accession>
<proteinExistence type="predicted"/>
<name>A0A3N4JLB1_9PEZI</name>